<gene>
    <name evidence="1" type="ORF">DAMNIGENAA_32580</name>
</gene>
<protein>
    <submittedName>
        <fullName evidence="1">Uncharacterized protein</fullName>
    </submittedName>
</protein>
<name>A0A9W6FVP9_9BACT</name>
<dbReference type="AlphaFoldDB" id="A0A9W6FVP9"/>
<evidence type="ECO:0000313" key="2">
    <source>
        <dbReference type="Proteomes" id="UP001144372"/>
    </source>
</evidence>
<keyword evidence="2" id="KW-1185">Reference proteome</keyword>
<proteinExistence type="predicted"/>
<dbReference type="EMBL" id="BSDR01000001">
    <property type="protein sequence ID" value="GLI35825.1"/>
    <property type="molecule type" value="Genomic_DNA"/>
</dbReference>
<organism evidence="1 2">
    <name type="scientific">Desulforhabdus amnigena</name>
    <dbReference type="NCBI Taxonomy" id="40218"/>
    <lineage>
        <taxon>Bacteria</taxon>
        <taxon>Pseudomonadati</taxon>
        <taxon>Thermodesulfobacteriota</taxon>
        <taxon>Syntrophobacteria</taxon>
        <taxon>Syntrophobacterales</taxon>
        <taxon>Syntrophobacteraceae</taxon>
        <taxon>Desulforhabdus</taxon>
    </lineage>
</organism>
<reference evidence="1" key="1">
    <citation type="submission" date="2022-12" db="EMBL/GenBank/DDBJ databases">
        <title>Reference genome sequencing for broad-spectrum identification of bacterial and archaeal isolates by mass spectrometry.</title>
        <authorList>
            <person name="Sekiguchi Y."/>
            <person name="Tourlousse D.M."/>
        </authorList>
    </citation>
    <scope>NUCLEOTIDE SEQUENCE</scope>
    <source>
        <strain evidence="1">ASRB1</strain>
    </source>
</reference>
<accession>A0A9W6FVP9</accession>
<sequence>MVLSWARVAFPDQGVGGRVHPVGPRVGQTEKVEKAGTTVEERAVNLVMVIPAVAPVEEVVPAALVAVGALAEVVEVREEAPVVDADDVW</sequence>
<dbReference type="Proteomes" id="UP001144372">
    <property type="component" value="Unassembled WGS sequence"/>
</dbReference>
<comment type="caution">
    <text evidence="1">The sequence shown here is derived from an EMBL/GenBank/DDBJ whole genome shotgun (WGS) entry which is preliminary data.</text>
</comment>
<evidence type="ECO:0000313" key="1">
    <source>
        <dbReference type="EMBL" id="GLI35825.1"/>
    </source>
</evidence>